<organism evidence="7 8">
    <name type="scientific">Ketogulonicigenium vulgare (strain WSH-001)</name>
    <dbReference type="NCBI Taxonomy" id="759362"/>
    <lineage>
        <taxon>Bacteria</taxon>
        <taxon>Pseudomonadati</taxon>
        <taxon>Pseudomonadota</taxon>
        <taxon>Alphaproteobacteria</taxon>
        <taxon>Rhodobacterales</taxon>
        <taxon>Roseobacteraceae</taxon>
        <taxon>Ketogulonicigenium</taxon>
    </lineage>
</organism>
<feature type="transmembrane region" description="Helical" evidence="6">
    <location>
        <begin position="191"/>
        <end position="212"/>
    </location>
</feature>
<evidence type="ECO:0000256" key="6">
    <source>
        <dbReference type="SAM" id="Phobius"/>
    </source>
</evidence>
<evidence type="ECO:0000256" key="4">
    <source>
        <dbReference type="ARBA" id="ARBA00022989"/>
    </source>
</evidence>
<reference evidence="7 8" key="1">
    <citation type="journal article" date="2011" name="J. Bacteriol.">
        <title>Complete genome sequence of the industrial strain Ketogulonicigenium vulgare WSH-001.</title>
        <authorList>
            <person name="Liu L."/>
            <person name="Li Y."/>
            <person name="Zhang J."/>
            <person name="Zhou Z."/>
            <person name="Liu J."/>
            <person name="Li X."/>
            <person name="Zhou J."/>
            <person name="Du G."/>
            <person name="Wang L."/>
            <person name="Chen J."/>
        </authorList>
    </citation>
    <scope>NUCLEOTIDE SEQUENCE [LARGE SCALE GENOMIC DNA]</scope>
    <source>
        <strain evidence="7 8">WSH-001</strain>
    </source>
</reference>
<keyword evidence="4 6" id="KW-1133">Transmembrane helix</keyword>
<dbReference type="Proteomes" id="UP000000692">
    <property type="component" value="Chromosome"/>
</dbReference>
<dbReference type="eggNOG" id="COG0861">
    <property type="taxonomic scope" value="Bacteria"/>
</dbReference>
<feature type="transmembrane region" description="Helical" evidence="6">
    <location>
        <begin position="12"/>
        <end position="38"/>
    </location>
</feature>
<gene>
    <name evidence="7" type="ordered locus">KVU_2355</name>
</gene>
<name>F9Y704_KETVW</name>
<accession>F9Y704</accession>
<evidence type="ECO:0000256" key="5">
    <source>
        <dbReference type="ARBA" id="ARBA00023136"/>
    </source>
</evidence>
<keyword evidence="3 6" id="KW-0812">Transmembrane</keyword>
<dbReference type="PANTHER" id="PTHR30238:SF4">
    <property type="entry name" value="SLL1022 PROTEIN"/>
    <property type="match status" value="1"/>
</dbReference>
<dbReference type="Pfam" id="PF03741">
    <property type="entry name" value="TerC"/>
    <property type="match status" value="1"/>
</dbReference>
<evidence type="ECO:0000313" key="8">
    <source>
        <dbReference type="Proteomes" id="UP000000692"/>
    </source>
</evidence>
<feature type="transmembrane region" description="Helical" evidence="6">
    <location>
        <begin position="159"/>
        <end position="179"/>
    </location>
</feature>
<protein>
    <submittedName>
        <fullName evidence="7">Putative transport protein YegH</fullName>
    </submittedName>
</protein>
<comment type="similarity">
    <text evidence="2">Belongs to the TerC family.</text>
</comment>
<evidence type="ECO:0000256" key="3">
    <source>
        <dbReference type="ARBA" id="ARBA00022692"/>
    </source>
</evidence>
<evidence type="ECO:0000313" key="7">
    <source>
        <dbReference type="EMBL" id="AEM42194.1"/>
    </source>
</evidence>
<feature type="transmembrane region" description="Helical" evidence="6">
    <location>
        <begin position="93"/>
        <end position="114"/>
    </location>
</feature>
<dbReference type="GO" id="GO:0016020">
    <property type="term" value="C:membrane"/>
    <property type="evidence" value="ECO:0007669"/>
    <property type="project" value="UniProtKB-SubCell"/>
</dbReference>
<keyword evidence="8" id="KW-1185">Reference proteome</keyword>
<dbReference type="InterPro" id="IPR005496">
    <property type="entry name" value="Integral_membrane_TerC"/>
</dbReference>
<dbReference type="KEGG" id="kvl:KVU_2355"/>
<dbReference type="EMBL" id="CP002018">
    <property type="protein sequence ID" value="AEM42194.1"/>
    <property type="molecule type" value="Genomic_DNA"/>
</dbReference>
<dbReference type="PANTHER" id="PTHR30238">
    <property type="entry name" value="MEMBRANE BOUND PREDICTED REDOX MODULATOR"/>
    <property type="match status" value="1"/>
</dbReference>
<evidence type="ECO:0000256" key="1">
    <source>
        <dbReference type="ARBA" id="ARBA00004141"/>
    </source>
</evidence>
<comment type="subcellular location">
    <subcellularLocation>
        <location evidence="1">Membrane</location>
        <topology evidence="1">Multi-pass membrane protein</topology>
    </subcellularLocation>
</comment>
<feature type="transmembrane region" description="Helical" evidence="6">
    <location>
        <begin position="218"/>
        <end position="237"/>
    </location>
</feature>
<sequence length="252" mass="27022">MQGFMAAMADPAAWAALVSLIAMEIVLGIDNLVFLALLTNQLPEHMRPMARAVGLGLALIVRLIGLAAIAWVVTLTTPVFSAFGHGFSVRDMILIGGGLFLIWKATVEISHMINPDFSEEDAGPKVGAASLMIVIVQIPIFDIIFSVDSIITAVGMTDHLPVMMIAVGVAILVMLFASGPLARFLQDYPSLTVLALGFLLLIGATLVADGFGSHFPRGYIYSAMAFSAVVVALDLMMRRAARIRRVKGRRLK</sequence>
<keyword evidence="5 6" id="KW-0472">Membrane</keyword>
<feature type="transmembrane region" description="Helical" evidence="6">
    <location>
        <begin position="126"/>
        <end position="147"/>
    </location>
</feature>
<feature type="transmembrane region" description="Helical" evidence="6">
    <location>
        <begin position="50"/>
        <end position="73"/>
    </location>
</feature>
<dbReference type="HOGENOM" id="CLU_064910_0_0_5"/>
<dbReference type="AlphaFoldDB" id="F9Y704"/>
<dbReference type="RefSeq" id="WP_013382852.1">
    <property type="nucleotide sequence ID" value="NC_017384.1"/>
</dbReference>
<dbReference type="OrthoDB" id="9805314at2"/>
<proteinExistence type="inferred from homology"/>
<evidence type="ECO:0000256" key="2">
    <source>
        <dbReference type="ARBA" id="ARBA00007511"/>
    </source>
</evidence>